<evidence type="ECO:0000313" key="2">
    <source>
        <dbReference type="Proteomes" id="UP000198749"/>
    </source>
</evidence>
<dbReference type="AlphaFoldDB" id="A0A1H9IYQ6"/>
<gene>
    <name evidence="1" type="ORF">SAMN03080615_02761</name>
</gene>
<dbReference type="EMBL" id="FOGB01000008">
    <property type="protein sequence ID" value="SEQ79638.1"/>
    <property type="molecule type" value="Genomic_DNA"/>
</dbReference>
<keyword evidence="2" id="KW-1185">Reference proteome</keyword>
<sequence length="134" mass="16016">MRMNHSARSEIDQKELDEALVYKNLRSLFPKVNDYAPSNSGYSEELGELRYFGINTNKQLRLLLKKHRKQIITIDRSPINAYHQKMYAEEMGAEKFNDHMRRQYWFAYPGFLRIALELEFGEKYELYANERDGI</sequence>
<protein>
    <submittedName>
        <fullName evidence="1">Uncharacterized protein</fullName>
    </submittedName>
</protein>
<name>A0A1H9IYQ6_9GAMM</name>
<accession>A0A1H9IYQ6</accession>
<proteinExistence type="predicted"/>
<dbReference type="Proteomes" id="UP000198749">
    <property type="component" value="Unassembled WGS sequence"/>
</dbReference>
<evidence type="ECO:0000313" key="1">
    <source>
        <dbReference type="EMBL" id="SEQ79638.1"/>
    </source>
</evidence>
<reference evidence="2" key="1">
    <citation type="submission" date="2016-10" db="EMBL/GenBank/DDBJ databases">
        <authorList>
            <person name="Varghese N."/>
            <person name="Submissions S."/>
        </authorList>
    </citation>
    <scope>NUCLEOTIDE SEQUENCE [LARGE SCALE GENOMIC DNA]</scope>
    <source>
        <strain evidence="2">DSM 18887</strain>
    </source>
</reference>
<organism evidence="1 2">
    <name type="scientific">Amphritea atlantica</name>
    <dbReference type="NCBI Taxonomy" id="355243"/>
    <lineage>
        <taxon>Bacteria</taxon>
        <taxon>Pseudomonadati</taxon>
        <taxon>Pseudomonadota</taxon>
        <taxon>Gammaproteobacteria</taxon>
        <taxon>Oceanospirillales</taxon>
        <taxon>Oceanospirillaceae</taxon>
        <taxon>Amphritea</taxon>
    </lineage>
</organism>
<dbReference type="OrthoDB" id="8815788at2"/>
<dbReference type="RefSeq" id="WP_091359326.1">
    <property type="nucleotide sequence ID" value="NZ_AP025284.1"/>
</dbReference>